<dbReference type="EMBL" id="CP148074">
    <property type="protein sequence ID" value="WXL25916.1"/>
    <property type="molecule type" value="Genomic_DNA"/>
</dbReference>
<evidence type="ECO:0000313" key="2">
    <source>
        <dbReference type="EMBL" id="WXL25916.1"/>
    </source>
</evidence>
<organism evidence="2 3">
    <name type="scientific">Ectopseudomonas mendocina</name>
    <name type="common">Pseudomonas mendocina</name>
    <dbReference type="NCBI Taxonomy" id="300"/>
    <lineage>
        <taxon>Bacteria</taxon>
        <taxon>Pseudomonadati</taxon>
        <taxon>Pseudomonadota</taxon>
        <taxon>Gammaproteobacteria</taxon>
        <taxon>Pseudomonadales</taxon>
        <taxon>Pseudomonadaceae</taxon>
        <taxon>Ectopseudomonas</taxon>
    </lineage>
</organism>
<keyword evidence="1" id="KW-0472">Membrane</keyword>
<keyword evidence="1" id="KW-1133">Transmembrane helix</keyword>
<reference evidence="2 3" key="1">
    <citation type="submission" date="2024-03" db="EMBL/GenBank/DDBJ databases">
        <title>Complete genome of BD2.</title>
        <authorList>
            <person name="Cao G."/>
        </authorList>
    </citation>
    <scope>NUCLEOTIDE SEQUENCE [LARGE SCALE GENOMIC DNA]</scope>
    <source>
        <strain evidence="2 3">BD2</strain>
    </source>
</reference>
<gene>
    <name evidence="2" type="ORF">WG219_00035</name>
</gene>
<keyword evidence="1" id="KW-0812">Transmembrane</keyword>
<protein>
    <submittedName>
        <fullName evidence="2">Uncharacterized protein</fullName>
    </submittedName>
</protein>
<evidence type="ECO:0000256" key="1">
    <source>
        <dbReference type="SAM" id="Phobius"/>
    </source>
</evidence>
<feature type="transmembrane region" description="Helical" evidence="1">
    <location>
        <begin position="6"/>
        <end position="26"/>
    </location>
</feature>
<name>A0ABZ2RIP6_ECTME</name>
<keyword evidence="3" id="KW-1185">Reference proteome</keyword>
<feature type="transmembrane region" description="Helical" evidence="1">
    <location>
        <begin position="64"/>
        <end position="85"/>
    </location>
</feature>
<accession>A0ABZ2RIP6</accession>
<feature type="transmembrane region" description="Helical" evidence="1">
    <location>
        <begin position="38"/>
        <end position="58"/>
    </location>
</feature>
<sequence length="90" mass="9620">MIAHTQTLFGSMALVAIITGICLILAGQFNRRDGTLTIGLGMLSHALAYIGFTSFGYAPLWVSYALSNTLLSAALAFYLVSIPLIRRATP</sequence>
<evidence type="ECO:0000313" key="3">
    <source>
        <dbReference type="Proteomes" id="UP001476583"/>
    </source>
</evidence>
<proteinExistence type="predicted"/>
<dbReference type="Proteomes" id="UP001476583">
    <property type="component" value="Chromosome"/>
</dbReference>